<feature type="chain" id="PRO_5046510037" description="Peptidase inhibitor family I36" evidence="1">
    <location>
        <begin position="20"/>
        <end position="137"/>
    </location>
</feature>
<protein>
    <recommendedName>
        <fullName evidence="4">Peptidase inhibitor family I36</fullName>
    </recommendedName>
</protein>
<dbReference type="RefSeq" id="WP_208814800.1">
    <property type="nucleotide sequence ID" value="NZ_WVUH01000153.1"/>
</dbReference>
<gene>
    <name evidence="2" type="ORF">GSF22_18015</name>
</gene>
<organism evidence="2 3">
    <name type="scientific">Micromonospora echinofusca</name>
    <dbReference type="NCBI Taxonomy" id="47858"/>
    <lineage>
        <taxon>Bacteria</taxon>
        <taxon>Bacillati</taxon>
        <taxon>Actinomycetota</taxon>
        <taxon>Actinomycetes</taxon>
        <taxon>Micromonosporales</taxon>
        <taxon>Micromonosporaceae</taxon>
        <taxon>Micromonospora</taxon>
    </lineage>
</organism>
<proteinExistence type="predicted"/>
<keyword evidence="1" id="KW-0732">Signal</keyword>
<reference evidence="2 3" key="1">
    <citation type="submission" date="2019-12" db="EMBL/GenBank/DDBJ databases">
        <title>Whole genome sequencing of endophytic Actinobacterium Micromonospora sp. MPMI6T.</title>
        <authorList>
            <person name="Evv R."/>
            <person name="Podile A.R."/>
        </authorList>
    </citation>
    <scope>NUCLEOTIDE SEQUENCE [LARGE SCALE GENOMIC DNA]</scope>
    <source>
        <strain evidence="2 3">MPMI6</strain>
    </source>
</reference>
<comment type="caution">
    <text evidence="2">The sequence shown here is derived from an EMBL/GenBank/DDBJ whole genome shotgun (WGS) entry which is preliminary data.</text>
</comment>
<dbReference type="EMBL" id="WVUH01000153">
    <property type="protein sequence ID" value="MBO4207888.1"/>
    <property type="molecule type" value="Genomic_DNA"/>
</dbReference>
<evidence type="ECO:0000313" key="2">
    <source>
        <dbReference type="EMBL" id="MBO4207888.1"/>
    </source>
</evidence>
<dbReference type="Proteomes" id="UP000823521">
    <property type="component" value="Unassembled WGS sequence"/>
</dbReference>
<name>A0ABS3VU48_MICEH</name>
<evidence type="ECO:0008006" key="4">
    <source>
        <dbReference type="Google" id="ProtNLM"/>
    </source>
</evidence>
<feature type="signal peptide" evidence="1">
    <location>
        <begin position="1"/>
        <end position="19"/>
    </location>
</feature>
<evidence type="ECO:0000313" key="3">
    <source>
        <dbReference type="Proteomes" id="UP000823521"/>
    </source>
</evidence>
<keyword evidence="3" id="KW-1185">Reference proteome</keyword>
<sequence>MTGIATATALVAATGPAAAADTWCGTARDYKVVAPNQIQSSAEGRTTAIRFYQSHVFAVIYGGKSGDAVAMGWNYTGNSVSYWCGGYGGSWPTWSTVASGKNSAFTAAVPFNQVNWAFSRGRLAVTAYTFDSGKVYV</sequence>
<evidence type="ECO:0000256" key="1">
    <source>
        <dbReference type="SAM" id="SignalP"/>
    </source>
</evidence>
<accession>A0ABS3VU48</accession>